<keyword evidence="7" id="KW-1185">Reference proteome</keyword>
<dbReference type="SUPFAM" id="SSF48498">
    <property type="entry name" value="Tetracyclin repressor-like, C-terminal domain"/>
    <property type="match status" value="1"/>
</dbReference>
<dbReference type="EMBL" id="LXWF01000041">
    <property type="protein sequence ID" value="ORC16086.1"/>
    <property type="molecule type" value="Genomic_DNA"/>
</dbReference>
<dbReference type="Proteomes" id="UP000192359">
    <property type="component" value="Unassembled WGS sequence"/>
</dbReference>
<dbReference type="GO" id="GO:0000976">
    <property type="term" value="F:transcription cis-regulatory region binding"/>
    <property type="evidence" value="ECO:0007669"/>
    <property type="project" value="TreeGrafter"/>
</dbReference>
<evidence type="ECO:0000259" key="5">
    <source>
        <dbReference type="PROSITE" id="PS50977"/>
    </source>
</evidence>
<dbReference type="InterPro" id="IPR001647">
    <property type="entry name" value="HTH_TetR"/>
</dbReference>
<organism evidence="6 7">
    <name type="scientific">Rothia nasimurium</name>
    <dbReference type="NCBI Taxonomy" id="85336"/>
    <lineage>
        <taxon>Bacteria</taxon>
        <taxon>Bacillati</taxon>
        <taxon>Actinomycetota</taxon>
        <taxon>Actinomycetes</taxon>
        <taxon>Micrococcales</taxon>
        <taxon>Micrococcaceae</taxon>
        <taxon>Rothia</taxon>
    </lineage>
</organism>
<dbReference type="InterPro" id="IPR050109">
    <property type="entry name" value="HTH-type_TetR-like_transc_reg"/>
</dbReference>
<feature type="DNA-binding region" description="H-T-H motif" evidence="4">
    <location>
        <begin position="42"/>
        <end position="61"/>
    </location>
</feature>
<evidence type="ECO:0000313" key="6">
    <source>
        <dbReference type="EMBL" id="ORC16086.1"/>
    </source>
</evidence>
<evidence type="ECO:0000256" key="1">
    <source>
        <dbReference type="ARBA" id="ARBA00023015"/>
    </source>
</evidence>
<accession>A0A1Y1RPE4</accession>
<dbReference type="PANTHER" id="PTHR30055">
    <property type="entry name" value="HTH-TYPE TRANSCRIPTIONAL REGULATOR RUTR"/>
    <property type="match status" value="1"/>
</dbReference>
<reference evidence="6 7" key="1">
    <citation type="submission" date="2016-05" db="EMBL/GenBank/DDBJ databases">
        <title>Draft genome sequence of a porcine commensal Rothia nasimurium.</title>
        <authorList>
            <person name="Gaiser R.A."/>
            <person name="Van Baarlen P."/>
            <person name="Wells J.M."/>
        </authorList>
    </citation>
    <scope>NUCLEOTIDE SEQUENCE [LARGE SCALE GENOMIC DNA]</scope>
    <source>
        <strain evidence="6 7">PT-32</strain>
    </source>
</reference>
<feature type="domain" description="HTH tetR-type" evidence="5">
    <location>
        <begin position="20"/>
        <end position="79"/>
    </location>
</feature>
<dbReference type="PRINTS" id="PR00455">
    <property type="entry name" value="HTHTETR"/>
</dbReference>
<sequence length="197" mass="21195">MDTMTEKTPTAARKPRADAVRNREKILEVASAAFEQDGVNISMDAIARQAGVGAGTLYRNFPNRLALIAAVLETRGVQAPDSATDVLTRGESALEALRAWLDATAKWFQTYEGLTDPMRQAVDEATSPLGMACHNVIAQLDQLLVAAQDEGSVRPGVTGRNLYLATLGMAWAAQHSDSPDALYDLLARGWLTLPAEN</sequence>
<name>A0A1Y1RPE4_9MICC</name>
<evidence type="ECO:0000256" key="4">
    <source>
        <dbReference type="PROSITE-ProRule" id="PRU00335"/>
    </source>
</evidence>
<dbReference type="AlphaFoldDB" id="A0A1Y1RPE4"/>
<dbReference type="InterPro" id="IPR009057">
    <property type="entry name" value="Homeodomain-like_sf"/>
</dbReference>
<comment type="caution">
    <text evidence="6">The sequence shown here is derived from an EMBL/GenBank/DDBJ whole genome shotgun (WGS) entry which is preliminary data.</text>
</comment>
<dbReference type="PROSITE" id="PS50977">
    <property type="entry name" value="HTH_TETR_2"/>
    <property type="match status" value="1"/>
</dbReference>
<keyword evidence="1" id="KW-0805">Transcription regulation</keyword>
<evidence type="ECO:0000256" key="2">
    <source>
        <dbReference type="ARBA" id="ARBA00023125"/>
    </source>
</evidence>
<evidence type="ECO:0000313" key="7">
    <source>
        <dbReference type="Proteomes" id="UP000192359"/>
    </source>
</evidence>
<dbReference type="Gene3D" id="1.10.357.10">
    <property type="entry name" value="Tetracycline Repressor, domain 2"/>
    <property type="match status" value="1"/>
</dbReference>
<dbReference type="InterPro" id="IPR049445">
    <property type="entry name" value="TetR_SbtR-like_C"/>
</dbReference>
<protein>
    <recommendedName>
        <fullName evidence="5">HTH tetR-type domain-containing protein</fullName>
    </recommendedName>
</protein>
<dbReference type="Pfam" id="PF21597">
    <property type="entry name" value="TetR_C_43"/>
    <property type="match status" value="1"/>
</dbReference>
<dbReference type="GO" id="GO:0003700">
    <property type="term" value="F:DNA-binding transcription factor activity"/>
    <property type="evidence" value="ECO:0007669"/>
    <property type="project" value="TreeGrafter"/>
</dbReference>
<dbReference type="Pfam" id="PF00440">
    <property type="entry name" value="TetR_N"/>
    <property type="match status" value="1"/>
</dbReference>
<keyword evidence="3" id="KW-0804">Transcription</keyword>
<evidence type="ECO:0000256" key="3">
    <source>
        <dbReference type="ARBA" id="ARBA00023163"/>
    </source>
</evidence>
<dbReference type="PANTHER" id="PTHR30055:SF234">
    <property type="entry name" value="HTH-TYPE TRANSCRIPTIONAL REGULATOR BETI"/>
    <property type="match status" value="1"/>
</dbReference>
<dbReference type="InterPro" id="IPR036271">
    <property type="entry name" value="Tet_transcr_reg_TetR-rel_C_sf"/>
</dbReference>
<dbReference type="SUPFAM" id="SSF46689">
    <property type="entry name" value="Homeodomain-like"/>
    <property type="match status" value="1"/>
</dbReference>
<gene>
    <name evidence="6" type="ORF">A7979_05640</name>
</gene>
<keyword evidence="2 4" id="KW-0238">DNA-binding</keyword>
<proteinExistence type="predicted"/>